<evidence type="ECO:0000256" key="2">
    <source>
        <dbReference type="ARBA" id="ARBA00022448"/>
    </source>
</evidence>
<feature type="transmembrane region" description="Helical" evidence="7">
    <location>
        <begin position="356"/>
        <end position="380"/>
    </location>
</feature>
<dbReference type="EMBL" id="CAJNYV010004044">
    <property type="protein sequence ID" value="CAF3637435.1"/>
    <property type="molecule type" value="Genomic_DNA"/>
</dbReference>
<evidence type="ECO:0000259" key="8">
    <source>
        <dbReference type="Pfam" id="PF00999"/>
    </source>
</evidence>
<feature type="transmembrane region" description="Helical" evidence="7">
    <location>
        <begin position="293"/>
        <end position="313"/>
    </location>
</feature>
<reference evidence="9" key="1">
    <citation type="submission" date="2021-02" db="EMBL/GenBank/DDBJ databases">
        <authorList>
            <person name="Nowell W R."/>
        </authorList>
    </citation>
    <scope>NUCLEOTIDE SEQUENCE</scope>
</reference>
<feature type="domain" description="Cation/H+ exchanger transmembrane" evidence="8">
    <location>
        <begin position="26"/>
        <end position="375"/>
    </location>
</feature>
<evidence type="ECO:0000313" key="9">
    <source>
        <dbReference type="EMBL" id="CAF3637435.1"/>
    </source>
</evidence>
<comment type="subcellular location">
    <subcellularLocation>
        <location evidence="1">Membrane</location>
        <topology evidence="1">Multi-pass membrane protein</topology>
    </subcellularLocation>
</comment>
<sequence>MSIIANLFEDPRKDPVAAFLLQVFITLILSKIFTKLLSFIHQPAVIGQIVAGIVLGPSVIVSSLGLIFFMFYLGLKMNPNEIRQGWQRTLPVALVSIIVPVSIGCVTSLWLYAMVPPNVSKASFILFVGEKFHNLLSVLTISVAAIEDIVVWVILAVATAFSKGGPAIQGLYTLLLACAFILIMLVIVRPLLSLLYVYYLRRNDEYNIYFIVVCLLLLVIASLATEVINIHAFFGAFIAGLVIPRHQQKGTIHEFLAVRIELFIIEFFLPLYFTNSGLKTHLYMLSAGRAWYTLIAIVLIASLSKIIPVTLMAKLVTRKKESWSFALTVGILMNTRGIVQLAVLNIGVELGVLSPVIFAIFVVAAVIMTFATSPLVYLVYTRHKPPKKQQFIEVKKSKNPVQKRYYLETHSTNDQQLKPFRKLRLELPSPLSNNAIPIHARNFPKFMNTNR</sequence>
<evidence type="ECO:0000256" key="7">
    <source>
        <dbReference type="SAM" id="Phobius"/>
    </source>
</evidence>
<dbReference type="InterPro" id="IPR006153">
    <property type="entry name" value="Cation/H_exchanger_TM"/>
</dbReference>
<dbReference type="InterPro" id="IPR050794">
    <property type="entry name" value="CPA2_transporter"/>
</dbReference>
<keyword evidence="5" id="KW-0406">Ion transport</keyword>
<evidence type="ECO:0000256" key="1">
    <source>
        <dbReference type="ARBA" id="ARBA00004141"/>
    </source>
</evidence>
<feature type="transmembrane region" description="Helical" evidence="7">
    <location>
        <begin position="255"/>
        <end position="273"/>
    </location>
</feature>
<dbReference type="PANTHER" id="PTHR32468:SF0">
    <property type="entry name" value="K(+)_H(+) ANTIPORTER 1"/>
    <property type="match status" value="1"/>
</dbReference>
<gene>
    <name evidence="9" type="ORF">KIK155_LOCUS22736</name>
</gene>
<keyword evidence="6 7" id="KW-0472">Membrane</keyword>
<evidence type="ECO:0000256" key="6">
    <source>
        <dbReference type="ARBA" id="ARBA00023136"/>
    </source>
</evidence>
<feature type="transmembrane region" description="Helical" evidence="7">
    <location>
        <begin position="92"/>
        <end position="115"/>
    </location>
</feature>
<dbReference type="AlphaFoldDB" id="A0A818QHT8"/>
<dbReference type="InterPro" id="IPR038770">
    <property type="entry name" value="Na+/solute_symporter_sf"/>
</dbReference>
<dbReference type="GO" id="GO:0015297">
    <property type="term" value="F:antiporter activity"/>
    <property type="evidence" value="ECO:0007669"/>
    <property type="project" value="InterPro"/>
</dbReference>
<dbReference type="Gene3D" id="1.20.1530.20">
    <property type="match status" value="1"/>
</dbReference>
<evidence type="ECO:0000313" key="10">
    <source>
        <dbReference type="Proteomes" id="UP000663865"/>
    </source>
</evidence>
<feature type="transmembrane region" description="Helical" evidence="7">
    <location>
        <begin position="325"/>
        <end position="344"/>
    </location>
</feature>
<organism evidence="9 10">
    <name type="scientific">Rotaria socialis</name>
    <dbReference type="NCBI Taxonomy" id="392032"/>
    <lineage>
        <taxon>Eukaryota</taxon>
        <taxon>Metazoa</taxon>
        <taxon>Spiralia</taxon>
        <taxon>Gnathifera</taxon>
        <taxon>Rotifera</taxon>
        <taxon>Eurotatoria</taxon>
        <taxon>Bdelloidea</taxon>
        <taxon>Philodinida</taxon>
        <taxon>Philodinidae</taxon>
        <taxon>Rotaria</taxon>
    </lineage>
</organism>
<keyword evidence="2" id="KW-0813">Transport</keyword>
<keyword evidence="4 7" id="KW-1133">Transmembrane helix</keyword>
<feature type="transmembrane region" description="Helical" evidence="7">
    <location>
        <begin position="173"/>
        <end position="198"/>
    </location>
</feature>
<dbReference type="GO" id="GO:0016020">
    <property type="term" value="C:membrane"/>
    <property type="evidence" value="ECO:0007669"/>
    <property type="project" value="UniProtKB-SubCell"/>
</dbReference>
<protein>
    <recommendedName>
        <fullName evidence="8">Cation/H+ exchanger transmembrane domain-containing protein</fullName>
    </recommendedName>
</protein>
<dbReference type="Pfam" id="PF00999">
    <property type="entry name" value="Na_H_Exchanger"/>
    <property type="match status" value="1"/>
</dbReference>
<keyword evidence="3 7" id="KW-0812">Transmembrane</keyword>
<dbReference type="PANTHER" id="PTHR32468">
    <property type="entry name" value="CATION/H + ANTIPORTER"/>
    <property type="match status" value="1"/>
</dbReference>
<evidence type="ECO:0000256" key="3">
    <source>
        <dbReference type="ARBA" id="ARBA00022692"/>
    </source>
</evidence>
<comment type="caution">
    <text evidence="9">The sequence shown here is derived from an EMBL/GenBank/DDBJ whole genome shotgun (WGS) entry which is preliminary data.</text>
</comment>
<accession>A0A818QHT8</accession>
<feature type="transmembrane region" description="Helical" evidence="7">
    <location>
        <begin position="210"/>
        <end position="243"/>
    </location>
</feature>
<proteinExistence type="predicted"/>
<evidence type="ECO:0000256" key="5">
    <source>
        <dbReference type="ARBA" id="ARBA00023065"/>
    </source>
</evidence>
<feature type="transmembrane region" description="Helical" evidence="7">
    <location>
        <begin position="45"/>
        <end position="71"/>
    </location>
</feature>
<feature type="transmembrane region" description="Helical" evidence="7">
    <location>
        <begin position="16"/>
        <end position="33"/>
    </location>
</feature>
<dbReference type="GO" id="GO:1902600">
    <property type="term" value="P:proton transmembrane transport"/>
    <property type="evidence" value="ECO:0007669"/>
    <property type="project" value="InterPro"/>
</dbReference>
<name>A0A818QHT8_9BILA</name>
<feature type="transmembrane region" description="Helical" evidence="7">
    <location>
        <begin position="135"/>
        <end position="161"/>
    </location>
</feature>
<evidence type="ECO:0000256" key="4">
    <source>
        <dbReference type="ARBA" id="ARBA00022989"/>
    </source>
</evidence>
<dbReference type="Proteomes" id="UP000663865">
    <property type="component" value="Unassembled WGS sequence"/>
</dbReference>